<dbReference type="PROSITE" id="PS50054">
    <property type="entry name" value="TYR_PHOSPHATASE_DUAL"/>
    <property type="match status" value="1"/>
</dbReference>
<comment type="similarity">
    <text evidence="1">Belongs to the protein-tyrosine phosphatase family. Non-receptor class dual specificity subfamily.</text>
</comment>
<dbReference type="InterPro" id="IPR001763">
    <property type="entry name" value="Rhodanese-like_dom"/>
</dbReference>
<keyword evidence="10" id="KW-1185">Reference proteome</keyword>
<feature type="domain" description="Tyrosine-protein phosphatase" evidence="6">
    <location>
        <begin position="193"/>
        <end position="334"/>
    </location>
</feature>
<dbReference type="EMBL" id="BGPR01000523">
    <property type="protein sequence ID" value="GBM24634.1"/>
    <property type="molecule type" value="Genomic_DNA"/>
</dbReference>
<dbReference type="Gene3D" id="3.90.190.10">
    <property type="entry name" value="Protein tyrosine phosphatase superfamily"/>
    <property type="match status" value="1"/>
</dbReference>
<dbReference type="InterPro" id="IPR016130">
    <property type="entry name" value="Tyr_Pase_AS"/>
</dbReference>
<dbReference type="SUPFAM" id="SSF52799">
    <property type="entry name" value="(Phosphotyrosine protein) phosphatases II"/>
    <property type="match status" value="1"/>
</dbReference>
<dbReference type="GO" id="GO:0001706">
    <property type="term" value="P:endoderm formation"/>
    <property type="evidence" value="ECO:0007669"/>
    <property type="project" value="TreeGrafter"/>
</dbReference>
<comment type="caution">
    <text evidence="9">The sequence shown here is derived from an EMBL/GenBank/DDBJ whole genome shotgun (WGS) entry which is preliminary data.</text>
</comment>
<evidence type="ECO:0000259" key="8">
    <source>
        <dbReference type="PROSITE" id="PS50206"/>
    </source>
</evidence>
<evidence type="ECO:0000259" key="6">
    <source>
        <dbReference type="PROSITE" id="PS50054"/>
    </source>
</evidence>
<evidence type="ECO:0000256" key="3">
    <source>
        <dbReference type="ARBA" id="ARBA00022912"/>
    </source>
</evidence>
<keyword evidence="2" id="KW-0378">Hydrolase</keyword>
<reference evidence="9 10" key="1">
    <citation type="journal article" date="2019" name="Sci. Rep.">
        <title>Orb-weaving spider Araneus ventricosus genome elucidates the spidroin gene catalogue.</title>
        <authorList>
            <person name="Kono N."/>
            <person name="Nakamura H."/>
            <person name="Ohtoshi R."/>
            <person name="Moran D.A.P."/>
            <person name="Shinohara A."/>
            <person name="Yoshida Y."/>
            <person name="Fujiwara M."/>
            <person name="Mori M."/>
            <person name="Tomita M."/>
            <person name="Arakawa K."/>
        </authorList>
    </citation>
    <scope>NUCLEOTIDE SEQUENCE [LARGE SCALE GENOMIC DNA]</scope>
</reference>
<dbReference type="SMART" id="SM00450">
    <property type="entry name" value="RHOD"/>
    <property type="match status" value="1"/>
</dbReference>
<dbReference type="PROSITE" id="PS50206">
    <property type="entry name" value="RHODANESE_3"/>
    <property type="match status" value="1"/>
</dbReference>
<dbReference type="SMART" id="SM00195">
    <property type="entry name" value="DSPc"/>
    <property type="match status" value="1"/>
</dbReference>
<evidence type="ECO:0000313" key="9">
    <source>
        <dbReference type="EMBL" id="GBM24634.1"/>
    </source>
</evidence>
<dbReference type="AlphaFoldDB" id="A0A4Y2E9V9"/>
<dbReference type="InterPro" id="IPR036873">
    <property type="entry name" value="Rhodanese-like_dom_sf"/>
</dbReference>
<evidence type="ECO:0000256" key="2">
    <source>
        <dbReference type="ARBA" id="ARBA00022801"/>
    </source>
</evidence>
<evidence type="ECO:0000256" key="4">
    <source>
        <dbReference type="ARBA" id="ARBA00048336"/>
    </source>
</evidence>
<dbReference type="GO" id="GO:0004722">
    <property type="term" value="F:protein serine/threonine phosphatase activity"/>
    <property type="evidence" value="ECO:0007669"/>
    <property type="project" value="UniProtKB-EC"/>
</dbReference>
<dbReference type="PROSITE" id="PS50056">
    <property type="entry name" value="TYR_PHOSPHATASE_2"/>
    <property type="match status" value="1"/>
</dbReference>
<accession>A0A4Y2E9V9</accession>
<keyword evidence="3" id="KW-0904">Protein phosphatase</keyword>
<evidence type="ECO:0000256" key="5">
    <source>
        <dbReference type="SAM" id="MobiDB-lite"/>
    </source>
</evidence>
<dbReference type="InterPro" id="IPR000387">
    <property type="entry name" value="Tyr_Pase_dom"/>
</dbReference>
<protein>
    <submittedName>
        <fullName evidence="9">Dual specificity protein phosphatase 4</fullName>
    </submittedName>
</protein>
<organism evidence="9 10">
    <name type="scientific">Araneus ventricosus</name>
    <name type="common">Orbweaver spider</name>
    <name type="synonym">Epeira ventricosa</name>
    <dbReference type="NCBI Taxonomy" id="182803"/>
    <lineage>
        <taxon>Eukaryota</taxon>
        <taxon>Metazoa</taxon>
        <taxon>Ecdysozoa</taxon>
        <taxon>Arthropoda</taxon>
        <taxon>Chelicerata</taxon>
        <taxon>Arachnida</taxon>
        <taxon>Araneae</taxon>
        <taxon>Araneomorphae</taxon>
        <taxon>Entelegynae</taxon>
        <taxon>Araneoidea</taxon>
        <taxon>Araneidae</taxon>
        <taxon>Araneus</taxon>
    </lineage>
</organism>
<dbReference type="PANTHER" id="PTHR10159:SF530">
    <property type="entry name" value="DUAL SPECIFICITY PROTEIN PHOSPHATASE DDB_G0271350-RELATED"/>
    <property type="match status" value="1"/>
</dbReference>
<proteinExistence type="inferred from homology"/>
<dbReference type="InterPro" id="IPR029021">
    <property type="entry name" value="Prot-tyrosine_phosphatase-like"/>
</dbReference>
<gene>
    <name evidence="9" type="primary">DUSP4</name>
    <name evidence="9" type="ORF">AVEN_144382_1</name>
</gene>
<dbReference type="Gene3D" id="3.40.250.10">
    <property type="entry name" value="Rhodanese-like domain"/>
    <property type="match status" value="1"/>
</dbReference>
<dbReference type="PROSITE" id="PS00383">
    <property type="entry name" value="TYR_PHOSPHATASE_1"/>
    <property type="match status" value="1"/>
</dbReference>
<feature type="compositionally biased region" description="Low complexity" evidence="5">
    <location>
        <begin position="353"/>
        <end position="369"/>
    </location>
</feature>
<dbReference type="GO" id="GO:0005634">
    <property type="term" value="C:nucleus"/>
    <property type="evidence" value="ECO:0007669"/>
    <property type="project" value="TreeGrafter"/>
</dbReference>
<dbReference type="InterPro" id="IPR008343">
    <property type="entry name" value="MKP"/>
</dbReference>
<dbReference type="InterPro" id="IPR000340">
    <property type="entry name" value="Dual-sp_phosphatase_cat-dom"/>
</dbReference>
<evidence type="ECO:0000259" key="7">
    <source>
        <dbReference type="PROSITE" id="PS50056"/>
    </source>
</evidence>
<dbReference type="Pfam" id="PF00581">
    <property type="entry name" value="Rhodanese"/>
    <property type="match status" value="1"/>
</dbReference>
<dbReference type="GO" id="GO:0005737">
    <property type="term" value="C:cytoplasm"/>
    <property type="evidence" value="ECO:0007669"/>
    <property type="project" value="TreeGrafter"/>
</dbReference>
<dbReference type="CDD" id="cd01446">
    <property type="entry name" value="DSP_MapKP"/>
    <property type="match status" value="1"/>
</dbReference>
<dbReference type="FunFam" id="3.90.190.10:FF:000004">
    <property type="entry name" value="Protein phosphatase Slingshot homolog 2"/>
    <property type="match status" value="1"/>
</dbReference>
<feature type="domain" description="Tyrosine specific protein phosphatases" evidence="7">
    <location>
        <begin position="255"/>
        <end position="312"/>
    </location>
</feature>
<dbReference type="Pfam" id="PF00782">
    <property type="entry name" value="DSPc"/>
    <property type="match status" value="1"/>
</dbReference>
<dbReference type="GO" id="GO:0043409">
    <property type="term" value="P:negative regulation of MAPK cascade"/>
    <property type="evidence" value="ECO:0007669"/>
    <property type="project" value="TreeGrafter"/>
</dbReference>
<dbReference type="PANTHER" id="PTHR10159">
    <property type="entry name" value="DUAL SPECIFICITY PROTEIN PHOSPHATASE"/>
    <property type="match status" value="1"/>
</dbReference>
<dbReference type="PRINTS" id="PR01764">
    <property type="entry name" value="MAPKPHPHTASE"/>
</dbReference>
<dbReference type="GO" id="GO:0017017">
    <property type="term" value="F:MAP kinase tyrosine/serine/threonine phosphatase activity"/>
    <property type="evidence" value="ECO:0007669"/>
    <property type="project" value="InterPro"/>
</dbReference>
<dbReference type="InterPro" id="IPR020422">
    <property type="entry name" value="TYR_PHOSPHATASE_DUAL_dom"/>
</dbReference>
<dbReference type="SUPFAM" id="SSF52821">
    <property type="entry name" value="Rhodanese/Cell cycle control phosphatase"/>
    <property type="match status" value="1"/>
</dbReference>
<feature type="domain" description="Rhodanese" evidence="8">
    <location>
        <begin position="49"/>
        <end position="170"/>
    </location>
</feature>
<comment type="catalytic activity">
    <reaction evidence="4">
        <text>O-phospho-L-threonyl-[protein] + H2O = L-threonyl-[protein] + phosphate</text>
        <dbReference type="Rhea" id="RHEA:47004"/>
        <dbReference type="Rhea" id="RHEA-COMP:11060"/>
        <dbReference type="Rhea" id="RHEA-COMP:11605"/>
        <dbReference type="ChEBI" id="CHEBI:15377"/>
        <dbReference type="ChEBI" id="CHEBI:30013"/>
        <dbReference type="ChEBI" id="CHEBI:43474"/>
        <dbReference type="ChEBI" id="CHEBI:61977"/>
        <dbReference type="EC" id="3.1.3.16"/>
    </reaction>
</comment>
<sequence length="417" mass="46039">MPAFSGQARRSRQHHILAGSMYGISPEQLRAFIHVHENDENTDDSNLDRKHRVLTLDCRSFVAYNNGHIVDSVNVHCPAILRRRCGGRLPLRTLIPNSNIRTSLTNNQCFPVVLYDDYGLNVKNLSDLTGEESTAAFVAKCLRNETDLKSIYYLEGGYQNFSRLYPDLVTQTPCQSPCPSPCQSPRPLSGGGGPVEILSHLYLGSARDAARKEQLQQLGVTALLNVTQLCPNLFQEAFLYKCIPVRDTGGEDIAAHFHEAINFIDQVKAQNGKVLVHCQAGISRSATICIAYLMATKRLRMEEAYKYVKSRRKIVSPNFSFMGQLLSFENQIFSSSGSRYHLPSPGSPLLAVDASTPDPDSLTPSSSASQRNVFDFRPMPSPAEETVAPSNAVSENEYVTASIVDPCHKLSLSPCLT</sequence>
<evidence type="ECO:0000256" key="1">
    <source>
        <dbReference type="ARBA" id="ARBA00008601"/>
    </source>
</evidence>
<dbReference type="Proteomes" id="UP000499080">
    <property type="component" value="Unassembled WGS sequence"/>
</dbReference>
<dbReference type="OrthoDB" id="165342at2759"/>
<evidence type="ECO:0000313" key="10">
    <source>
        <dbReference type="Proteomes" id="UP000499080"/>
    </source>
</evidence>
<name>A0A4Y2E9V9_ARAVE</name>
<feature type="region of interest" description="Disordered" evidence="5">
    <location>
        <begin position="349"/>
        <end position="391"/>
    </location>
</feature>